<evidence type="ECO:0000256" key="1">
    <source>
        <dbReference type="SAM" id="SignalP"/>
    </source>
</evidence>
<dbReference type="Proteomes" id="UP000576082">
    <property type="component" value="Unassembled WGS sequence"/>
</dbReference>
<feature type="signal peptide" evidence="1">
    <location>
        <begin position="1"/>
        <end position="26"/>
    </location>
</feature>
<sequence>MKAYNKRIFSSLTLGVLLLFSNHLFAQGEGSVYSVTGRGGVGTTFVSDYQAIGINPANIAIRKNYRDPKFTFGLLEGNVAFSSEAINTNELLGAMTDFRTDRFNLAQREEAINKFTDKATSVNANLMLFGFSWTMPKKLGGIAFSVRDRVSNYTTTNRFTAELLFMGSASSYFPKLIMANGDIIDNPRHNGTGNLSEDQLNQVVSGTFENMDDAQPFSTLLDGTKMKSTWIREFNISYGVQLLETYDLSIYGGVGARYLQGLLIMDFDVNQNGEFQSPVFSSSFVNPIDVLVDGLSDPSFDDRPLSQKLVTPKPAGSGFGFDLGFTFVIKRNLKIGIALNDYGEMNWTGQVYSVDDVTLGAVKGQGVDNYNIFVQNEGTVQLAGSNNPLQWEILDGSQRVELPTTIRIGASYEFFRLVHVGVDVIMPQNDAPGNLQKPLYAIGGDFKPFKTLSFSTGFNVGGNNDTFKFPIGITYSARKGFYEVGVSTHDVLSYFSLSGNSSTISIAAAALRFKL</sequence>
<comment type="caution">
    <text evidence="3">The sequence shown here is derived from an EMBL/GenBank/DDBJ whole genome shotgun (WGS) entry which is preliminary data.</text>
</comment>
<dbReference type="AlphaFoldDB" id="A0A7X9RWN1"/>
<organism evidence="3 4">
    <name type="scientific">Flammeovirga aprica JL-4</name>
    <dbReference type="NCBI Taxonomy" id="694437"/>
    <lineage>
        <taxon>Bacteria</taxon>
        <taxon>Pseudomonadati</taxon>
        <taxon>Bacteroidota</taxon>
        <taxon>Cytophagia</taxon>
        <taxon>Cytophagales</taxon>
        <taxon>Flammeovirgaceae</taxon>
        <taxon>Flammeovirga</taxon>
    </lineage>
</organism>
<dbReference type="EMBL" id="JABANE010000055">
    <property type="protein sequence ID" value="NME70113.1"/>
    <property type="molecule type" value="Genomic_DNA"/>
</dbReference>
<feature type="chain" id="PRO_5030867229" description="DUF5723 domain-containing protein" evidence="1">
    <location>
        <begin position="27"/>
        <end position="515"/>
    </location>
</feature>
<dbReference type="Pfam" id="PF18990">
    <property type="entry name" value="DUF5723"/>
    <property type="match status" value="1"/>
</dbReference>
<feature type="domain" description="DUF5723" evidence="2">
    <location>
        <begin position="190"/>
        <end position="460"/>
    </location>
</feature>
<evidence type="ECO:0000313" key="4">
    <source>
        <dbReference type="Proteomes" id="UP000576082"/>
    </source>
</evidence>
<keyword evidence="4" id="KW-1185">Reference proteome</keyword>
<dbReference type="InterPro" id="IPR043781">
    <property type="entry name" value="DUF5723"/>
</dbReference>
<dbReference type="CDD" id="cd01901">
    <property type="entry name" value="Ntn_hydrolase"/>
    <property type="match status" value="1"/>
</dbReference>
<keyword evidence="1" id="KW-0732">Signal</keyword>
<evidence type="ECO:0000259" key="2">
    <source>
        <dbReference type="Pfam" id="PF18990"/>
    </source>
</evidence>
<reference evidence="3 4" key="1">
    <citation type="submission" date="2020-04" db="EMBL/GenBank/DDBJ databases">
        <title>Flammeovirga sp. SR4, a novel species isolated from seawater.</title>
        <authorList>
            <person name="Wang X."/>
        </authorList>
    </citation>
    <scope>NUCLEOTIDE SEQUENCE [LARGE SCALE GENOMIC DNA]</scope>
    <source>
        <strain evidence="3 4">ATCC 23126</strain>
    </source>
</reference>
<proteinExistence type="predicted"/>
<dbReference type="RefSeq" id="WP_169658355.1">
    <property type="nucleotide sequence ID" value="NZ_JABANE010000055.1"/>
</dbReference>
<gene>
    <name evidence="3" type="ORF">HHU12_19215</name>
</gene>
<evidence type="ECO:0000313" key="3">
    <source>
        <dbReference type="EMBL" id="NME70113.1"/>
    </source>
</evidence>
<accession>A0A7X9RWN1</accession>
<name>A0A7X9RWN1_9BACT</name>
<dbReference type="Gene3D" id="2.40.160.60">
    <property type="entry name" value="Outer membrane protein transport protein (OMPP1/FadL/TodX)"/>
    <property type="match status" value="1"/>
</dbReference>
<protein>
    <recommendedName>
        <fullName evidence="2">DUF5723 domain-containing protein</fullName>
    </recommendedName>
</protein>